<dbReference type="PANTHER" id="PTHR11579">
    <property type="entry name" value="PROTEIN-L-ISOASPARTATE O-METHYLTRANSFERASE"/>
    <property type="match status" value="1"/>
</dbReference>
<evidence type="ECO:0000256" key="8">
    <source>
        <dbReference type="ARBA" id="ARBA00022691"/>
    </source>
</evidence>
<evidence type="ECO:0000313" key="10">
    <source>
        <dbReference type="EMBL" id="KKQ94475.1"/>
    </source>
</evidence>
<evidence type="ECO:0000256" key="9">
    <source>
        <dbReference type="NCBIfam" id="TIGR00080"/>
    </source>
</evidence>
<comment type="similarity">
    <text evidence="2">Belongs to the methyltransferase superfamily. L-isoaspartyl/D-aspartyl protein methyltransferase family.</text>
</comment>
<dbReference type="PANTHER" id="PTHR11579:SF0">
    <property type="entry name" value="PROTEIN-L-ISOASPARTATE(D-ASPARTATE) O-METHYLTRANSFERASE"/>
    <property type="match status" value="1"/>
</dbReference>
<dbReference type="NCBIfam" id="TIGR00080">
    <property type="entry name" value="pimt"/>
    <property type="match status" value="1"/>
</dbReference>
<gene>
    <name evidence="10" type="ORF">UT19_C0001G0007</name>
</gene>
<dbReference type="GO" id="GO:0032259">
    <property type="term" value="P:methylation"/>
    <property type="evidence" value="ECO:0007669"/>
    <property type="project" value="UniProtKB-KW"/>
</dbReference>
<dbReference type="CDD" id="cd02440">
    <property type="entry name" value="AdoMet_MTases"/>
    <property type="match status" value="1"/>
</dbReference>
<dbReference type="EC" id="2.1.1.77" evidence="3 9"/>
<dbReference type="GO" id="GO:0030091">
    <property type="term" value="P:protein repair"/>
    <property type="evidence" value="ECO:0007669"/>
    <property type="project" value="UniProtKB-UniRule"/>
</dbReference>
<accession>A0A0G0M2C7</accession>
<dbReference type="NCBIfam" id="NF001453">
    <property type="entry name" value="PRK00312.1"/>
    <property type="match status" value="1"/>
</dbReference>
<dbReference type="GO" id="GO:0004719">
    <property type="term" value="F:protein-L-isoaspartate (D-aspartate) O-methyltransferase activity"/>
    <property type="evidence" value="ECO:0007669"/>
    <property type="project" value="UniProtKB-UniRule"/>
</dbReference>
<evidence type="ECO:0000256" key="1">
    <source>
        <dbReference type="ARBA" id="ARBA00004496"/>
    </source>
</evidence>
<dbReference type="InterPro" id="IPR000682">
    <property type="entry name" value="PCMT"/>
</dbReference>
<evidence type="ECO:0000256" key="6">
    <source>
        <dbReference type="ARBA" id="ARBA00022603"/>
    </source>
</evidence>
<dbReference type="GO" id="GO:0005737">
    <property type="term" value="C:cytoplasm"/>
    <property type="evidence" value="ECO:0007669"/>
    <property type="project" value="UniProtKB-SubCell"/>
</dbReference>
<evidence type="ECO:0000256" key="7">
    <source>
        <dbReference type="ARBA" id="ARBA00022679"/>
    </source>
</evidence>
<sequence>MKDDREQMVYEIKERYGLDSPNVLSVMLQIPREEFVSARFKDIVYHDGPVSIGYGQTMSQPYTVAFMTHLLVSVRVGVRGGPLSRKATEGKKVLEIGTGSGYQAAVLSKLFKEVYTIEIVPELARKARNILKKLKFDNVHVKVGSGEWGWPGKLKFDAIIVTAAIKKDVPEALFEQLKVGGVLVAPIGKGTDKVMTRYIKLKNGGTKKLKKETFGIFHFVPFVEEATGPEGEFVS</sequence>
<dbReference type="EMBL" id="LBVW01000001">
    <property type="protein sequence ID" value="KKQ94475.1"/>
    <property type="molecule type" value="Genomic_DNA"/>
</dbReference>
<protein>
    <recommendedName>
        <fullName evidence="4 9">Protein-L-isoaspartate O-methyltransferase</fullName>
        <ecNumber evidence="3 9">2.1.1.77</ecNumber>
    </recommendedName>
</protein>
<dbReference type="Gene3D" id="3.40.50.150">
    <property type="entry name" value="Vaccinia Virus protein VP39"/>
    <property type="match status" value="1"/>
</dbReference>
<name>A0A0G0M2C7_9BACT</name>
<comment type="caution">
    <text evidence="10">The sequence shown here is derived from an EMBL/GenBank/DDBJ whole genome shotgun (WGS) entry which is preliminary data.</text>
</comment>
<keyword evidence="7 10" id="KW-0808">Transferase</keyword>
<reference evidence="10 11" key="1">
    <citation type="journal article" date="2015" name="Nature">
        <title>rRNA introns, odd ribosomes, and small enigmatic genomes across a large radiation of phyla.</title>
        <authorList>
            <person name="Brown C.T."/>
            <person name="Hug L.A."/>
            <person name="Thomas B.C."/>
            <person name="Sharon I."/>
            <person name="Castelle C.J."/>
            <person name="Singh A."/>
            <person name="Wilkins M.J."/>
            <person name="Williams K.H."/>
            <person name="Banfield J.F."/>
        </authorList>
    </citation>
    <scope>NUCLEOTIDE SEQUENCE [LARGE SCALE GENOMIC DNA]</scope>
</reference>
<keyword evidence="5" id="KW-0963">Cytoplasm</keyword>
<keyword evidence="6 10" id="KW-0489">Methyltransferase</keyword>
<comment type="subcellular location">
    <subcellularLocation>
        <location evidence="1">Cytoplasm</location>
    </subcellularLocation>
</comment>
<evidence type="ECO:0000256" key="2">
    <source>
        <dbReference type="ARBA" id="ARBA00005369"/>
    </source>
</evidence>
<dbReference type="Pfam" id="PF01135">
    <property type="entry name" value="PCMT"/>
    <property type="match status" value="1"/>
</dbReference>
<evidence type="ECO:0000256" key="4">
    <source>
        <dbReference type="ARBA" id="ARBA00013346"/>
    </source>
</evidence>
<evidence type="ECO:0000313" key="11">
    <source>
        <dbReference type="Proteomes" id="UP000034932"/>
    </source>
</evidence>
<proteinExistence type="inferred from homology"/>
<evidence type="ECO:0000256" key="5">
    <source>
        <dbReference type="ARBA" id="ARBA00022490"/>
    </source>
</evidence>
<dbReference type="PATRIC" id="fig|1618573.3.peg.8"/>
<organism evidence="10 11">
    <name type="scientific">Candidatus Woesebacteria bacterium GW2011_GWB1_39_10b</name>
    <dbReference type="NCBI Taxonomy" id="1618573"/>
    <lineage>
        <taxon>Bacteria</taxon>
        <taxon>Candidatus Woeseibacteriota</taxon>
    </lineage>
</organism>
<dbReference type="Proteomes" id="UP000034932">
    <property type="component" value="Unassembled WGS sequence"/>
</dbReference>
<dbReference type="SUPFAM" id="SSF53335">
    <property type="entry name" value="S-adenosyl-L-methionine-dependent methyltransferases"/>
    <property type="match status" value="1"/>
</dbReference>
<evidence type="ECO:0000256" key="3">
    <source>
        <dbReference type="ARBA" id="ARBA00011890"/>
    </source>
</evidence>
<dbReference type="AlphaFoldDB" id="A0A0G0M2C7"/>
<keyword evidence="8" id="KW-0949">S-adenosyl-L-methionine</keyword>
<dbReference type="InterPro" id="IPR029063">
    <property type="entry name" value="SAM-dependent_MTases_sf"/>
</dbReference>